<accession>G1M5V5</accession>
<feature type="region of interest" description="Disordered" evidence="8">
    <location>
        <begin position="38"/>
        <end position="84"/>
    </location>
</feature>
<evidence type="ECO:0000313" key="10">
    <source>
        <dbReference type="Ensembl" id="ENSAMEP00000014723.2"/>
    </source>
</evidence>
<dbReference type="STRING" id="9646.ENSAMEP00000014723"/>
<organism evidence="10 11">
    <name type="scientific">Ailuropoda melanoleuca</name>
    <name type="common">Giant panda</name>
    <dbReference type="NCBI Taxonomy" id="9646"/>
    <lineage>
        <taxon>Eukaryota</taxon>
        <taxon>Metazoa</taxon>
        <taxon>Chordata</taxon>
        <taxon>Craniata</taxon>
        <taxon>Vertebrata</taxon>
        <taxon>Euteleostomi</taxon>
        <taxon>Mammalia</taxon>
        <taxon>Eutheria</taxon>
        <taxon>Laurasiatheria</taxon>
        <taxon>Carnivora</taxon>
        <taxon>Caniformia</taxon>
        <taxon>Ursidae</taxon>
        <taxon>Ailuropoda</taxon>
    </lineage>
</organism>
<feature type="region of interest" description="Disordered" evidence="8">
    <location>
        <begin position="1"/>
        <end position="20"/>
    </location>
</feature>
<sequence>MASHPPVFSGEKTRATQARCPARPLLVAPAHRMSLGIAHTSQMPPSPSGGGRAGPAPLDAGPRVPARPGDSAAPSSPAAARAPTRLSLGGQRAVLRCKALKEMDFIKTSDSGCYCYNRNSQMEWKYMWSTMQVKITSSGLLNIVYITERHNCQYPETILSFIKCMIHNFWTPKESNEITIIINPYGETMCFSVKPVRKIFVYTISVNRNIVDFKLFFVFVAGIFLFFYAKTLSQSPIFYYSSGTVLGVLMTLVFVLLLVKRFIPKYSTFGALMVGCWFASVYVVCQLMEDLKWLWHENRIYILGYVLMVGFLSFAVCYKHGPLVDERSVNLLTWTLRLLALLLIYCGVTVPQCSYAAMILVLSSRSLRYPLKALSYMTWKMKKWFTSEKLVVKYLTEDEYREQADMETSSALEELRCACRRPDFPAWLVVSRLQAPNKFADFVLGGSHLSPEEISLHEEQYGVGGAFLEEQLFNLRTA</sequence>
<dbReference type="eggNOG" id="KOG3817">
    <property type="taxonomic scope" value="Eukaryota"/>
</dbReference>
<gene>
    <name evidence="10" type="primary">NEMP2</name>
</gene>
<feature type="transmembrane region" description="Helical" evidence="9">
    <location>
        <begin position="213"/>
        <end position="230"/>
    </location>
</feature>
<feature type="transmembrane region" description="Helical" evidence="9">
    <location>
        <begin position="338"/>
        <end position="362"/>
    </location>
</feature>
<evidence type="ECO:0000256" key="4">
    <source>
        <dbReference type="ARBA" id="ARBA00022729"/>
    </source>
</evidence>
<evidence type="ECO:0000256" key="6">
    <source>
        <dbReference type="ARBA" id="ARBA00023136"/>
    </source>
</evidence>
<comment type="subcellular location">
    <subcellularLocation>
        <location evidence="1">Nucleus inner membrane</location>
        <topology evidence="1">Multi-pass membrane protein</topology>
        <orientation evidence="1">Nucleoplasmic side</orientation>
    </subcellularLocation>
</comment>
<protein>
    <submittedName>
        <fullName evidence="10">Nuclear envelope integral membrane protein 2</fullName>
    </submittedName>
</protein>
<feature type="transmembrane region" description="Helical" evidence="9">
    <location>
        <begin position="269"/>
        <end position="288"/>
    </location>
</feature>
<dbReference type="GO" id="GO:0005637">
    <property type="term" value="C:nuclear inner membrane"/>
    <property type="evidence" value="ECO:0007669"/>
    <property type="project" value="UniProtKB-SubCell"/>
</dbReference>
<dbReference type="PANTHER" id="PTHR13598:SF3">
    <property type="entry name" value="NUCLEAR ENVELOPE INTEGRAL MEMBRANE PROTEIN 2"/>
    <property type="match status" value="1"/>
</dbReference>
<dbReference type="Proteomes" id="UP000008912">
    <property type="component" value="Unassembled WGS sequence"/>
</dbReference>
<reference evidence="10 11" key="1">
    <citation type="journal article" date="2010" name="Nature">
        <title>The sequence and de novo assembly of the giant panda genome.</title>
        <authorList>
            <person name="Li R."/>
            <person name="Fan W."/>
            <person name="Tian G."/>
            <person name="Zhu H."/>
            <person name="He L."/>
            <person name="Cai J."/>
            <person name="Huang Q."/>
            <person name="Cai Q."/>
            <person name="Li B."/>
            <person name="Bai Y."/>
            <person name="Zhang Z."/>
            <person name="Zhang Y."/>
            <person name="Wang W."/>
            <person name="Li J."/>
            <person name="Wei F."/>
            <person name="Li H."/>
            <person name="Jian M."/>
            <person name="Li J."/>
            <person name="Zhang Z."/>
            <person name="Nielsen R."/>
            <person name="Li D."/>
            <person name="Gu W."/>
            <person name="Yang Z."/>
            <person name="Xuan Z."/>
            <person name="Ryder O.A."/>
            <person name="Leung F.C."/>
            <person name="Zhou Y."/>
            <person name="Cao J."/>
            <person name="Sun X."/>
            <person name="Fu Y."/>
            <person name="Fang X."/>
            <person name="Guo X."/>
            <person name="Wang B."/>
            <person name="Hou R."/>
            <person name="Shen F."/>
            <person name="Mu B."/>
            <person name="Ni P."/>
            <person name="Lin R."/>
            <person name="Qian W."/>
            <person name="Wang G."/>
            <person name="Yu C."/>
            <person name="Nie W."/>
            <person name="Wang J."/>
            <person name="Wu Z."/>
            <person name="Liang H."/>
            <person name="Min J."/>
            <person name="Wu Q."/>
            <person name="Cheng S."/>
            <person name="Ruan J."/>
            <person name="Wang M."/>
            <person name="Shi Z."/>
            <person name="Wen M."/>
            <person name="Liu B."/>
            <person name="Ren X."/>
            <person name="Zheng H."/>
            <person name="Dong D."/>
            <person name="Cook K."/>
            <person name="Shan G."/>
            <person name="Zhang H."/>
            <person name="Kosiol C."/>
            <person name="Xie X."/>
            <person name="Lu Z."/>
            <person name="Zheng H."/>
            <person name="Li Y."/>
            <person name="Steiner C.C."/>
            <person name="Lam T.T."/>
            <person name="Lin S."/>
            <person name="Zhang Q."/>
            <person name="Li G."/>
            <person name="Tian J."/>
            <person name="Gong T."/>
            <person name="Liu H."/>
            <person name="Zhang D."/>
            <person name="Fang L."/>
            <person name="Ye C."/>
            <person name="Zhang J."/>
            <person name="Hu W."/>
            <person name="Xu A."/>
            <person name="Ren Y."/>
            <person name="Zhang G."/>
            <person name="Bruford M.W."/>
            <person name="Li Q."/>
            <person name="Ma L."/>
            <person name="Guo Y."/>
            <person name="An N."/>
            <person name="Hu Y."/>
            <person name="Zheng Y."/>
            <person name="Shi Y."/>
            <person name="Li Z."/>
            <person name="Liu Q."/>
            <person name="Chen Y."/>
            <person name="Zhao J."/>
            <person name="Qu N."/>
            <person name="Zhao S."/>
            <person name="Tian F."/>
            <person name="Wang X."/>
            <person name="Wang H."/>
            <person name="Xu L."/>
            <person name="Liu X."/>
            <person name="Vinar T."/>
            <person name="Wang Y."/>
            <person name="Lam T.W."/>
            <person name="Yiu S.M."/>
            <person name="Liu S."/>
            <person name="Zhang H."/>
            <person name="Li D."/>
            <person name="Huang Y."/>
            <person name="Wang X."/>
            <person name="Yang G."/>
            <person name="Jiang Z."/>
            <person name="Wang J."/>
            <person name="Qin N."/>
            <person name="Li L."/>
            <person name="Li J."/>
            <person name="Bolund L."/>
            <person name="Kristiansen K."/>
            <person name="Wong G.K."/>
            <person name="Olson M."/>
            <person name="Zhang X."/>
            <person name="Li S."/>
            <person name="Yang H."/>
            <person name="Wang J."/>
            <person name="Wang J."/>
        </authorList>
    </citation>
    <scope>NUCLEOTIDE SEQUENCE [LARGE SCALE GENOMIC DNA]</scope>
</reference>
<dbReference type="Ensembl" id="ENSAMET00000015331.2">
    <property type="protein sequence ID" value="ENSAMEP00000014723.2"/>
    <property type="gene ID" value="ENSAMEG00000013975.2"/>
</dbReference>
<proteinExistence type="inferred from homology"/>
<evidence type="ECO:0000256" key="9">
    <source>
        <dbReference type="SAM" id="Phobius"/>
    </source>
</evidence>
<dbReference type="GeneTree" id="ENSGT00390000002174"/>
<dbReference type="HOGENOM" id="CLU_1293993_0_0_1"/>
<keyword evidence="3 9" id="KW-0812">Transmembrane</keyword>
<evidence type="ECO:0000256" key="2">
    <source>
        <dbReference type="ARBA" id="ARBA00005748"/>
    </source>
</evidence>
<evidence type="ECO:0000256" key="5">
    <source>
        <dbReference type="ARBA" id="ARBA00022989"/>
    </source>
</evidence>
<keyword evidence="11" id="KW-1185">Reference proteome</keyword>
<comment type="similarity">
    <text evidence="2">Belongs to the NEMP family.</text>
</comment>
<feature type="transmembrane region" description="Helical" evidence="9">
    <location>
        <begin position="300"/>
        <end position="318"/>
    </location>
</feature>
<feature type="compositionally biased region" description="Low complexity" evidence="8">
    <location>
        <begin position="66"/>
        <end position="84"/>
    </location>
</feature>
<dbReference type="Pfam" id="PF10225">
    <property type="entry name" value="NEMP"/>
    <property type="match status" value="1"/>
</dbReference>
<evidence type="ECO:0000313" key="11">
    <source>
        <dbReference type="Proteomes" id="UP000008912"/>
    </source>
</evidence>
<feature type="transmembrane region" description="Helical" evidence="9">
    <location>
        <begin position="237"/>
        <end position="263"/>
    </location>
</feature>
<name>G1M5V5_AILME</name>
<dbReference type="PANTHER" id="PTHR13598">
    <property type="entry name" value="AT07567P-RELATED"/>
    <property type="match status" value="1"/>
</dbReference>
<evidence type="ECO:0000256" key="3">
    <source>
        <dbReference type="ARBA" id="ARBA00022692"/>
    </source>
</evidence>
<dbReference type="InterPro" id="IPR019358">
    <property type="entry name" value="NEMP_fam"/>
</dbReference>
<keyword evidence="5 9" id="KW-1133">Transmembrane helix</keyword>
<keyword evidence="7" id="KW-0539">Nucleus</keyword>
<dbReference type="InParanoid" id="G1M5V5"/>
<keyword evidence="6 9" id="KW-0472">Membrane</keyword>
<keyword evidence="4" id="KW-0732">Signal</keyword>
<reference evidence="10" key="2">
    <citation type="submission" date="2025-08" db="UniProtKB">
        <authorList>
            <consortium name="Ensembl"/>
        </authorList>
    </citation>
    <scope>IDENTIFICATION</scope>
</reference>
<evidence type="ECO:0000256" key="7">
    <source>
        <dbReference type="ARBA" id="ARBA00023242"/>
    </source>
</evidence>
<evidence type="ECO:0000256" key="8">
    <source>
        <dbReference type="SAM" id="MobiDB-lite"/>
    </source>
</evidence>
<reference evidence="10" key="3">
    <citation type="submission" date="2025-09" db="UniProtKB">
        <authorList>
            <consortium name="Ensembl"/>
        </authorList>
    </citation>
    <scope>IDENTIFICATION</scope>
</reference>
<dbReference type="AlphaFoldDB" id="G1M5V5"/>
<evidence type="ECO:0000256" key="1">
    <source>
        <dbReference type="ARBA" id="ARBA00004575"/>
    </source>
</evidence>